<dbReference type="AlphaFoldDB" id="A0A5E4EVG8"/>
<dbReference type="EMBL" id="CABIKO010000026">
    <property type="protein sequence ID" value="VVA17768.1"/>
    <property type="molecule type" value="Genomic_DNA"/>
</dbReference>
<dbReference type="InterPro" id="IPR016024">
    <property type="entry name" value="ARM-type_fold"/>
</dbReference>
<evidence type="ECO:0000256" key="1">
    <source>
        <dbReference type="PROSITE-ProRule" id="PRU00221"/>
    </source>
</evidence>
<dbReference type="InterPro" id="IPR001680">
    <property type="entry name" value="WD40_rpt"/>
</dbReference>
<dbReference type="Pfam" id="PF00400">
    <property type="entry name" value="WD40"/>
    <property type="match status" value="2"/>
</dbReference>
<dbReference type="GO" id="GO:0060147">
    <property type="term" value="P:regulation of post-transcriptional gene silencing"/>
    <property type="evidence" value="ECO:0007669"/>
    <property type="project" value="InterPro"/>
</dbReference>
<keyword evidence="1" id="KW-0853">WD repeat</keyword>
<feature type="repeat" description="WD" evidence="1">
    <location>
        <begin position="579"/>
        <end position="613"/>
    </location>
</feature>
<sequence>MAKAKHTSQKGLRDVHAGYEKALLEIASSLQLSRNIFIALISLQSWKSFVRRWVRADVLSFDAKVPSVLLDKTAKAASDILKSMIKAAEEAIPRSAENIALAIGALCVVLPPSAHAVKSDASKFLLNWLVQHEHEHRKWSAAISLGLISSCLHVTDHKQKFENITGLVEVMCSSNSTLVRGACGLALGFSCQDLLTRVDAGDNSDMDKETGKMTEADLLGMIVKALSLMIGQLTQLPSDVMESLSAYFPPNTFGIDMNITAELSHENSDDSLEDIWGVAGLVLGLASSVGALYRAGAHDAVLKIKDLIISWIPHMTTPVQGSRSFSGVSEIVLSVGSCLALPIVVEFCQRLELMDDNEVRHLVNGYRELISELLSVKKSGTFYHSLLMASCIGAGSLLACILNVGLPSRNWTIRNWKLETYLAANMELIKRATVFKDDTQIMTASGDHNNIKVWDIQEKKCTAILMGHTGSVKSLCPHPTNPEIIVSGSRDGSFALWDMRCNSSSKNIHGEIAICSTAVVKGAHLFPRAKRVRRGKAASMSITSVLYLKDEVSIATAGAVDSIVKFWDTRSLKNVVTQTSPHLESTEKSIISPDAAHILSGSSDGNAYIWQVRFVLLGALDIGLD</sequence>
<feature type="repeat" description="WD" evidence="1">
    <location>
        <begin position="465"/>
        <end position="507"/>
    </location>
</feature>
<dbReference type="Gramene" id="VVA17768">
    <property type="protein sequence ID" value="VVA17768"/>
    <property type="gene ID" value="Prudul26B009082"/>
</dbReference>
<dbReference type="SUPFAM" id="SSF48371">
    <property type="entry name" value="ARM repeat"/>
    <property type="match status" value="1"/>
</dbReference>
<dbReference type="SUPFAM" id="SSF50978">
    <property type="entry name" value="WD40 repeat-like"/>
    <property type="match status" value="1"/>
</dbReference>
<dbReference type="InterPro" id="IPR036322">
    <property type="entry name" value="WD40_repeat_dom_sf"/>
</dbReference>
<dbReference type="InterPro" id="IPR015943">
    <property type="entry name" value="WD40/YVTN_repeat-like_dom_sf"/>
</dbReference>
<gene>
    <name evidence="2" type="ORF">ALMOND_2B009082</name>
</gene>
<evidence type="ECO:0000313" key="3">
    <source>
        <dbReference type="Proteomes" id="UP000327085"/>
    </source>
</evidence>
<evidence type="ECO:0000313" key="2">
    <source>
        <dbReference type="EMBL" id="VVA17768.1"/>
    </source>
</evidence>
<dbReference type="InterPro" id="IPR045163">
    <property type="entry name" value="Focadhesin/RST1"/>
</dbReference>
<protein>
    <submittedName>
        <fullName evidence="2">PREDICTED: RST1</fullName>
    </submittedName>
</protein>
<dbReference type="SMART" id="SM00320">
    <property type="entry name" value="WD40"/>
    <property type="match status" value="4"/>
</dbReference>
<dbReference type="PANTHER" id="PTHR16212">
    <property type="entry name" value="FOCADHESIN FAMILY MEMBER"/>
    <property type="match status" value="1"/>
</dbReference>
<dbReference type="Proteomes" id="UP000327085">
    <property type="component" value="Chromosome 3"/>
</dbReference>
<dbReference type="PANTHER" id="PTHR16212:SF4">
    <property type="entry name" value="FOCADHESIN"/>
    <property type="match status" value="1"/>
</dbReference>
<dbReference type="Gene3D" id="2.130.10.10">
    <property type="entry name" value="YVTN repeat-like/Quinoprotein amine dehydrogenase"/>
    <property type="match status" value="1"/>
</dbReference>
<organism evidence="2 3">
    <name type="scientific">Prunus dulcis</name>
    <name type="common">Almond</name>
    <name type="synonym">Amygdalus dulcis</name>
    <dbReference type="NCBI Taxonomy" id="3755"/>
    <lineage>
        <taxon>Eukaryota</taxon>
        <taxon>Viridiplantae</taxon>
        <taxon>Streptophyta</taxon>
        <taxon>Embryophyta</taxon>
        <taxon>Tracheophyta</taxon>
        <taxon>Spermatophyta</taxon>
        <taxon>Magnoliopsida</taxon>
        <taxon>eudicotyledons</taxon>
        <taxon>Gunneridae</taxon>
        <taxon>Pentapetalae</taxon>
        <taxon>rosids</taxon>
        <taxon>fabids</taxon>
        <taxon>Rosales</taxon>
        <taxon>Rosaceae</taxon>
        <taxon>Amygdaloideae</taxon>
        <taxon>Amygdaleae</taxon>
        <taxon>Prunus</taxon>
    </lineage>
</organism>
<dbReference type="PROSITE" id="PS50082">
    <property type="entry name" value="WD_REPEATS_2"/>
    <property type="match status" value="2"/>
</dbReference>
<proteinExistence type="predicted"/>
<reference evidence="3" key="1">
    <citation type="journal article" date="2020" name="Plant J.">
        <title>Transposons played a major role in the diversification between the closely related almond and peach genomes: results from the almond genome sequence.</title>
        <authorList>
            <person name="Alioto T."/>
            <person name="Alexiou K.G."/>
            <person name="Bardil A."/>
            <person name="Barteri F."/>
            <person name="Castanera R."/>
            <person name="Cruz F."/>
            <person name="Dhingra A."/>
            <person name="Duval H."/>
            <person name="Fernandez I Marti A."/>
            <person name="Frias L."/>
            <person name="Galan B."/>
            <person name="Garcia J.L."/>
            <person name="Howad W."/>
            <person name="Gomez-Garrido J."/>
            <person name="Gut M."/>
            <person name="Julca I."/>
            <person name="Morata J."/>
            <person name="Puigdomenech P."/>
            <person name="Ribeca P."/>
            <person name="Rubio Cabetas M.J."/>
            <person name="Vlasova A."/>
            <person name="Wirthensohn M."/>
            <person name="Garcia-Mas J."/>
            <person name="Gabaldon T."/>
            <person name="Casacuberta J.M."/>
            <person name="Arus P."/>
        </authorList>
    </citation>
    <scope>NUCLEOTIDE SEQUENCE [LARGE SCALE GENOMIC DNA]</scope>
    <source>
        <strain evidence="3">cv. Texas</strain>
    </source>
</reference>
<name>A0A5E4EVG8_PRUDU</name>
<dbReference type="PROSITE" id="PS50294">
    <property type="entry name" value="WD_REPEATS_REGION"/>
    <property type="match status" value="1"/>
</dbReference>
<dbReference type="InParanoid" id="A0A5E4EVG8"/>
<accession>A0A5E4EVG8</accession>